<dbReference type="InterPro" id="IPR029058">
    <property type="entry name" value="AB_hydrolase_fold"/>
</dbReference>
<keyword evidence="1" id="KW-0378">Hydrolase</keyword>
<accession>A0ABM9HK11</accession>
<dbReference type="GO" id="GO:0016787">
    <property type="term" value="F:hydrolase activity"/>
    <property type="evidence" value="ECO:0007669"/>
    <property type="project" value="UniProtKB-KW"/>
</dbReference>
<keyword evidence="2" id="KW-1185">Reference proteome</keyword>
<dbReference type="Proteomes" id="UP001154272">
    <property type="component" value="Unassembled WGS sequence"/>
</dbReference>
<organism evidence="1 2">
    <name type="scientific">Commensalibacter papalotli</name>
    <name type="common">ex Botero et al. 2024</name>
    <dbReference type="NCBI Taxonomy" id="2972766"/>
    <lineage>
        <taxon>Bacteria</taxon>
        <taxon>Pseudomonadati</taxon>
        <taxon>Pseudomonadota</taxon>
        <taxon>Alphaproteobacteria</taxon>
        <taxon>Acetobacterales</taxon>
        <taxon>Acetobacteraceae</taxon>
    </lineage>
</organism>
<comment type="caution">
    <text evidence="1">The sequence shown here is derived from an EMBL/GenBank/DDBJ whole genome shotgun (WGS) entry which is preliminary data.</text>
</comment>
<dbReference type="RefSeq" id="WP_152534155.1">
    <property type="nucleotide sequence ID" value="NZ_CAMXCH010000001.1"/>
</dbReference>
<dbReference type="InterPro" id="IPR010662">
    <property type="entry name" value="RBBP9/YdeN"/>
</dbReference>
<proteinExistence type="predicted"/>
<evidence type="ECO:0000313" key="1">
    <source>
        <dbReference type="EMBL" id="CAI3928187.1"/>
    </source>
</evidence>
<reference evidence="1" key="1">
    <citation type="submission" date="2022-10" db="EMBL/GenBank/DDBJ databases">
        <authorList>
            <person name="Botero Cardona J."/>
        </authorList>
    </citation>
    <scope>NUCLEOTIDE SEQUENCE</scope>
    <source>
        <strain evidence="1">R-83534</strain>
    </source>
</reference>
<dbReference type="Pfam" id="PF06821">
    <property type="entry name" value="Ser_hydrolase"/>
    <property type="match status" value="1"/>
</dbReference>
<protein>
    <submittedName>
        <fullName evidence="1">Predicted esterase of the alpha/beta hydrolase fold (YdeN) (PDB:1UXO) (PUBMED:15159570)</fullName>
    </submittedName>
</protein>
<evidence type="ECO:0000313" key="2">
    <source>
        <dbReference type="Proteomes" id="UP001154272"/>
    </source>
</evidence>
<name>A0ABM9HK11_9PROT</name>
<dbReference type="Gene3D" id="3.40.50.1820">
    <property type="entry name" value="alpha/beta hydrolase"/>
    <property type="match status" value="1"/>
</dbReference>
<gene>
    <name evidence="1" type="ORF">R83534S58_LOCUS363</name>
</gene>
<dbReference type="EMBL" id="CAMXCH010000001">
    <property type="protein sequence ID" value="CAI3928187.1"/>
    <property type="molecule type" value="Genomic_DNA"/>
</dbReference>
<sequence>MNKQNFRNKNVVIVHGYAAPSQSHWFPWLKETLESQVAVVTIACMPNSSTPDPVE</sequence>